<dbReference type="PANTHER" id="PTHR34427">
    <property type="entry name" value="DUF4283 DOMAIN PROTEIN"/>
    <property type="match status" value="1"/>
</dbReference>
<sequence>MEIFWDLRNSTIKPWFEDIDTIEIFMKSQKHKVWLCIQGLPLEAWNELAFLSIASRWGKLIRLDTDTGDKKRLDIARILIGIKCPHVIPPFLPIKLNGSISYLKLSLAEFEEERVWIDNGKVKSFSEGSLVCSLDSPGKSCMENP</sequence>
<evidence type="ECO:0000313" key="1">
    <source>
        <dbReference type="EMBL" id="KAK8492800.1"/>
    </source>
</evidence>
<proteinExistence type="predicted"/>
<dbReference type="PANTHER" id="PTHR34427:SF5">
    <property type="entry name" value="DUF4283 DOMAIN-CONTAINING PROTEIN"/>
    <property type="match status" value="1"/>
</dbReference>
<dbReference type="Proteomes" id="UP001472677">
    <property type="component" value="Unassembled WGS sequence"/>
</dbReference>
<name>A0ABR2AIW2_9ROSI</name>
<comment type="caution">
    <text evidence="1">The sequence shown here is derived from an EMBL/GenBank/DDBJ whole genome shotgun (WGS) entry which is preliminary data.</text>
</comment>
<reference evidence="1 2" key="1">
    <citation type="journal article" date="2024" name="G3 (Bethesda)">
        <title>Genome assembly of Hibiscus sabdariffa L. provides insights into metabolisms of medicinal natural products.</title>
        <authorList>
            <person name="Kim T."/>
        </authorList>
    </citation>
    <scope>NUCLEOTIDE SEQUENCE [LARGE SCALE GENOMIC DNA]</scope>
    <source>
        <strain evidence="1">TK-2024</strain>
        <tissue evidence="1">Old leaves</tissue>
    </source>
</reference>
<gene>
    <name evidence="1" type="ORF">V6N12_044414</name>
</gene>
<protein>
    <recommendedName>
        <fullName evidence="3">DUF4283 domain-containing protein</fullName>
    </recommendedName>
</protein>
<accession>A0ABR2AIW2</accession>
<evidence type="ECO:0000313" key="2">
    <source>
        <dbReference type="Proteomes" id="UP001472677"/>
    </source>
</evidence>
<dbReference type="EMBL" id="JBBPBM010000690">
    <property type="protein sequence ID" value="KAK8492800.1"/>
    <property type="molecule type" value="Genomic_DNA"/>
</dbReference>
<evidence type="ECO:0008006" key="3">
    <source>
        <dbReference type="Google" id="ProtNLM"/>
    </source>
</evidence>
<organism evidence="1 2">
    <name type="scientific">Hibiscus sabdariffa</name>
    <name type="common">roselle</name>
    <dbReference type="NCBI Taxonomy" id="183260"/>
    <lineage>
        <taxon>Eukaryota</taxon>
        <taxon>Viridiplantae</taxon>
        <taxon>Streptophyta</taxon>
        <taxon>Embryophyta</taxon>
        <taxon>Tracheophyta</taxon>
        <taxon>Spermatophyta</taxon>
        <taxon>Magnoliopsida</taxon>
        <taxon>eudicotyledons</taxon>
        <taxon>Gunneridae</taxon>
        <taxon>Pentapetalae</taxon>
        <taxon>rosids</taxon>
        <taxon>malvids</taxon>
        <taxon>Malvales</taxon>
        <taxon>Malvaceae</taxon>
        <taxon>Malvoideae</taxon>
        <taxon>Hibiscus</taxon>
    </lineage>
</organism>
<keyword evidence="2" id="KW-1185">Reference proteome</keyword>